<name>A0A841AP80_9MICO</name>
<keyword evidence="3" id="KW-0687">Ribonucleoprotein</keyword>
<feature type="domain" description="N-acetyltransferase" evidence="2">
    <location>
        <begin position="8"/>
        <end position="174"/>
    </location>
</feature>
<gene>
    <name evidence="3" type="ORF">HD599_001716</name>
</gene>
<keyword evidence="3" id="KW-0689">Ribosomal protein</keyword>
<dbReference type="PROSITE" id="PS51186">
    <property type="entry name" value="GNAT"/>
    <property type="match status" value="1"/>
</dbReference>
<dbReference type="InterPro" id="IPR000182">
    <property type="entry name" value="GNAT_dom"/>
</dbReference>
<dbReference type="GO" id="GO:0008080">
    <property type="term" value="F:N-acetyltransferase activity"/>
    <property type="evidence" value="ECO:0007669"/>
    <property type="project" value="InterPro"/>
</dbReference>
<dbReference type="Gene3D" id="3.40.630.30">
    <property type="match status" value="1"/>
</dbReference>
<organism evidence="3 4">
    <name type="scientific">Conyzicola lurida</name>
    <dbReference type="NCBI Taxonomy" id="1172621"/>
    <lineage>
        <taxon>Bacteria</taxon>
        <taxon>Bacillati</taxon>
        <taxon>Actinomycetota</taxon>
        <taxon>Actinomycetes</taxon>
        <taxon>Micrococcales</taxon>
        <taxon>Microbacteriaceae</taxon>
        <taxon>Conyzicola</taxon>
    </lineage>
</organism>
<keyword evidence="4" id="KW-1185">Reference proteome</keyword>
<dbReference type="InterPro" id="IPR016181">
    <property type="entry name" value="Acyl_CoA_acyltransferase"/>
</dbReference>
<dbReference type="PANTHER" id="PTHR13947:SF37">
    <property type="entry name" value="LD18367P"/>
    <property type="match status" value="1"/>
</dbReference>
<dbReference type="GO" id="GO:0005840">
    <property type="term" value="C:ribosome"/>
    <property type="evidence" value="ECO:0007669"/>
    <property type="project" value="UniProtKB-KW"/>
</dbReference>
<dbReference type="AlphaFoldDB" id="A0A841AP80"/>
<dbReference type="SUPFAM" id="SSF55729">
    <property type="entry name" value="Acyl-CoA N-acyltransferases (Nat)"/>
    <property type="match status" value="1"/>
</dbReference>
<dbReference type="Proteomes" id="UP000536685">
    <property type="component" value="Unassembled WGS sequence"/>
</dbReference>
<evidence type="ECO:0000313" key="4">
    <source>
        <dbReference type="Proteomes" id="UP000536685"/>
    </source>
</evidence>
<dbReference type="RefSeq" id="WP_184236047.1">
    <property type="nucleotide sequence ID" value="NZ_JACHMJ010000001.1"/>
</dbReference>
<keyword evidence="1" id="KW-0808">Transferase</keyword>
<protein>
    <submittedName>
        <fullName evidence="3">Ribosomal protein S18 acetylase RimI-like enzyme</fullName>
    </submittedName>
</protein>
<dbReference type="CDD" id="cd04301">
    <property type="entry name" value="NAT_SF"/>
    <property type="match status" value="1"/>
</dbReference>
<dbReference type="Pfam" id="PF00583">
    <property type="entry name" value="Acetyltransf_1"/>
    <property type="match status" value="1"/>
</dbReference>
<proteinExistence type="predicted"/>
<dbReference type="PANTHER" id="PTHR13947">
    <property type="entry name" value="GNAT FAMILY N-ACETYLTRANSFERASE"/>
    <property type="match status" value="1"/>
</dbReference>
<dbReference type="EMBL" id="JACHMJ010000001">
    <property type="protein sequence ID" value="MBB5843393.1"/>
    <property type="molecule type" value="Genomic_DNA"/>
</dbReference>
<evidence type="ECO:0000259" key="2">
    <source>
        <dbReference type="PROSITE" id="PS51186"/>
    </source>
</evidence>
<reference evidence="3 4" key="1">
    <citation type="submission" date="2020-08" db="EMBL/GenBank/DDBJ databases">
        <title>Sequencing the genomes of 1000 actinobacteria strains.</title>
        <authorList>
            <person name="Klenk H.-P."/>
        </authorList>
    </citation>
    <scope>NUCLEOTIDE SEQUENCE [LARGE SCALE GENOMIC DNA]</scope>
    <source>
        <strain evidence="3 4">DSM 105784</strain>
    </source>
</reference>
<accession>A0A841AP80</accession>
<dbReference type="InterPro" id="IPR050769">
    <property type="entry name" value="NAT_camello-type"/>
</dbReference>
<sequence>MSEEQTPVIVRSATADEFDAVADLVDAGFTAGPYGHLPVTAARRALQRDSAGRAASGALLVAVDASTGALLGTSSLLRSGTPASRLAVGDEAELRLLTVAPEARGRGVGELLVTATVDEARRWGASSVVLDTGDLNHSAQRLYERAGFRRVPEREKSYEGTGIGWSLVFEFALESATG</sequence>
<evidence type="ECO:0000256" key="1">
    <source>
        <dbReference type="ARBA" id="ARBA00022679"/>
    </source>
</evidence>
<comment type="caution">
    <text evidence="3">The sequence shown here is derived from an EMBL/GenBank/DDBJ whole genome shotgun (WGS) entry which is preliminary data.</text>
</comment>
<evidence type="ECO:0000313" key="3">
    <source>
        <dbReference type="EMBL" id="MBB5843393.1"/>
    </source>
</evidence>